<dbReference type="CDD" id="cd09749">
    <property type="entry name" value="Cmr5_III-B"/>
    <property type="match status" value="1"/>
</dbReference>
<evidence type="ECO:0000313" key="7">
    <source>
        <dbReference type="Proteomes" id="UP000185490"/>
    </source>
</evidence>
<dbReference type="Proteomes" id="UP000185490">
    <property type="component" value="Chromosome"/>
</dbReference>
<evidence type="ECO:0000256" key="3">
    <source>
        <dbReference type="ARBA" id="ARBA00022490"/>
    </source>
</evidence>
<keyword evidence="3" id="KW-0963">Cytoplasm</keyword>
<sequence>MERENKTKLIAKQLIVEKTSRNDLELKSYKSLIKGLGAMIIQNGLYGTLVFLKAKGENKTSKKHYHYVFEDIKHFLNEKGLFSNNDILEYLERTENLSEIQERVLELVNWYRRYVEIFISDED</sequence>
<evidence type="ECO:0000256" key="1">
    <source>
        <dbReference type="ARBA" id="ARBA00004496"/>
    </source>
</evidence>
<proteinExistence type="inferred from homology"/>
<comment type="subcellular location">
    <subcellularLocation>
        <location evidence="1">Cytoplasm</location>
    </subcellularLocation>
</comment>
<dbReference type="RefSeq" id="WP_012057864.1">
    <property type="nucleotide sequence ID" value="NZ_CP007389.1"/>
</dbReference>
<comment type="similarity">
    <text evidence="2">Belongs to the CRISPR system Cmr5 family.</text>
</comment>
<dbReference type="NCBIfam" id="TIGR01881">
    <property type="entry name" value="cas_Cmr5"/>
    <property type="match status" value="1"/>
</dbReference>
<dbReference type="Pfam" id="PF09701">
    <property type="entry name" value="Cas_Cmr5"/>
    <property type="match status" value="1"/>
</dbReference>
<dbReference type="Gene3D" id="1.10.520.30">
    <property type="entry name" value="AF1862-like domain"/>
    <property type="match status" value="1"/>
</dbReference>
<keyword evidence="7" id="KW-1185">Reference proteome</keyword>
<name>A0ABN4UWP4_9BACT</name>
<protein>
    <recommendedName>
        <fullName evidence="5">CRISPR type III-B/RAMP module-associated protein Cmr5</fullName>
    </recommendedName>
</protein>
<dbReference type="InterPro" id="IPR023101">
    <property type="entry name" value="AF1862-like_dom_sf"/>
</dbReference>
<evidence type="ECO:0000256" key="5">
    <source>
        <dbReference type="ARBA" id="ARBA00030001"/>
    </source>
</evidence>
<keyword evidence="4" id="KW-0051">Antiviral defense</keyword>
<evidence type="ECO:0000256" key="4">
    <source>
        <dbReference type="ARBA" id="ARBA00023118"/>
    </source>
</evidence>
<gene>
    <name evidence="6" type="ORF">BW47_08795</name>
</gene>
<evidence type="ECO:0000256" key="2">
    <source>
        <dbReference type="ARBA" id="ARBA00006161"/>
    </source>
</evidence>
<dbReference type="InterPro" id="IPR010160">
    <property type="entry name" value="CRISPR-assoc_prot_Cmr5"/>
</dbReference>
<organism evidence="6 7">
    <name type="scientific">Thermosipho melanesiensis</name>
    <dbReference type="NCBI Taxonomy" id="46541"/>
    <lineage>
        <taxon>Bacteria</taxon>
        <taxon>Thermotogati</taxon>
        <taxon>Thermotogota</taxon>
        <taxon>Thermotogae</taxon>
        <taxon>Thermotogales</taxon>
        <taxon>Fervidobacteriaceae</taxon>
        <taxon>Thermosipho</taxon>
    </lineage>
</organism>
<reference evidence="6 7" key="1">
    <citation type="submission" date="2014-02" db="EMBL/GenBank/DDBJ databases">
        <title>Diversity of Thermotogales isolates from hydrothermal vents.</title>
        <authorList>
            <person name="Haverkamp T.H.A."/>
            <person name="Lossouarn J."/>
            <person name="Geslin C."/>
            <person name="Nesbo C.L."/>
        </authorList>
    </citation>
    <scope>NUCLEOTIDE SEQUENCE [LARGE SCALE GENOMIC DNA]</scope>
    <source>
        <strain evidence="6 7">431</strain>
    </source>
</reference>
<dbReference type="SUPFAM" id="SSF158568">
    <property type="entry name" value="AF1862-like"/>
    <property type="match status" value="1"/>
</dbReference>
<evidence type="ECO:0000313" key="6">
    <source>
        <dbReference type="EMBL" id="APT74558.1"/>
    </source>
</evidence>
<accession>A0ABN4UWP4</accession>
<dbReference type="EMBL" id="CP007389">
    <property type="protein sequence ID" value="APT74558.1"/>
    <property type="molecule type" value="Genomic_DNA"/>
</dbReference>